<dbReference type="PANTHER" id="PTHR47689:SF2">
    <property type="entry name" value="TETRATRICOPEPTIDE REPEAT (TPR)-LIKE SUPERFAMILY PROTEIN"/>
    <property type="match status" value="1"/>
</dbReference>
<dbReference type="InterPro" id="IPR011990">
    <property type="entry name" value="TPR-like_helical_dom_sf"/>
</dbReference>
<sequence>ESDVVHPTAKPIIESSRTQYEVGDGTSVIVLASEKLHVASSYNNLKELYRMMKMFEKEKPPYLEAIELLEVTLGPDDMQVGFALHNLGGFYLMQRKLVQARSCYKQALKIKRRILGLNHPDYANIMFHLGKVLWLQGNQNLDDAEVIIRDSIKILEEGRLGQSQITIKHISHLAQILLEKD</sequence>
<dbReference type="Pfam" id="PF13424">
    <property type="entry name" value="TPR_12"/>
    <property type="match status" value="1"/>
</dbReference>
<name>A0AA38G7V3_TAXCH</name>
<keyword evidence="2" id="KW-1185">Reference proteome</keyword>
<dbReference type="Proteomes" id="UP000824469">
    <property type="component" value="Unassembled WGS sequence"/>
</dbReference>
<dbReference type="SMART" id="SM00028">
    <property type="entry name" value="TPR"/>
    <property type="match status" value="2"/>
</dbReference>
<proteinExistence type="predicted"/>
<dbReference type="InterPro" id="IPR019734">
    <property type="entry name" value="TPR_rpt"/>
</dbReference>
<organism evidence="1 2">
    <name type="scientific">Taxus chinensis</name>
    <name type="common">Chinese yew</name>
    <name type="synonym">Taxus wallichiana var. chinensis</name>
    <dbReference type="NCBI Taxonomy" id="29808"/>
    <lineage>
        <taxon>Eukaryota</taxon>
        <taxon>Viridiplantae</taxon>
        <taxon>Streptophyta</taxon>
        <taxon>Embryophyta</taxon>
        <taxon>Tracheophyta</taxon>
        <taxon>Spermatophyta</taxon>
        <taxon>Pinopsida</taxon>
        <taxon>Pinidae</taxon>
        <taxon>Conifers II</taxon>
        <taxon>Cupressales</taxon>
        <taxon>Taxaceae</taxon>
        <taxon>Taxus</taxon>
    </lineage>
</organism>
<dbReference type="EMBL" id="JAHRHJ020000004">
    <property type="protein sequence ID" value="KAH9317967.1"/>
    <property type="molecule type" value="Genomic_DNA"/>
</dbReference>
<evidence type="ECO:0008006" key="3">
    <source>
        <dbReference type="Google" id="ProtNLM"/>
    </source>
</evidence>
<accession>A0AA38G7V3</accession>
<evidence type="ECO:0000313" key="2">
    <source>
        <dbReference type="Proteomes" id="UP000824469"/>
    </source>
</evidence>
<reference evidence="1 2" key="1">
    <citation type="journal article" date="2021" name="Nat. Plants">
        <title>The Taxus genome provides insights into paclitaxel biosynthesis.</title>
        <authorList>
            <person name="Xiong X."/>
            <person name="Gou J."/>
            <person name="Liao Q."/>
            <person name="Li Y."/>
            <person name="Zhou Q."/>
            <person name="Bi G."/>
            <person name="Li C."/>
            <person name="Du R."/>
            <person name="Wang X."/>
            <person name="Sun T."/>
            <person name="Guo L."/>
            <person name="Liang H."/>
            <person name="Lu P."/>
            <person name="Wu Y."/>
            <person name="Zhang Z."/>
            <person name="Ro D.K."/>
            <person name="Shang Y."/>
            <person name="Huang S."/>
            <person name="Yan J."/>
        </authorList>
    </citation>
    <scope>NUCLEOTIDE SEQUENCE [LARGE SCALE GENOMIC DNA]</scope>
    <source>
        <strain evidence="1">Ta-2019</strain>
    </source>
</reference>
<comment type="caution">
    <text evidence="1">The sequence shown here is derived from an EMBL/GenBank/DDBJ whole genome shotgun (WGS) entry which is preliminary data.</text>
</comment>
<dbReference type="AlphaFoldDB" id="A0AA38G7V3"/>
<dbReference type="Gene3D" id="1.25.40.10">
    <property type="entry name" value="Tetratricopeptide repeat domain"/>
    <property type="match status" value="1"/>
</dbReference>
<gene>
    <name evidence="1" type="ORF">KI387_019736</name>
</gene>
<protein>
    <recommendedName>
        <fullName evidence="3">Kinesin light chain</fullName>
    </recommendedName>
</protein>
<dbReference type="SUPFAM" id="SSF48452">
    <property type="entry name" value="TPR-like"/>
    <property type="match status" value="1"/>
</dbReference>
<evidence type="ECO:0000313" key="1">
    <source>
        <dbReference type="EMBL" id="KAH9317967.1"/>
    </source>
</evidence>
<dbReference type="OMA" id="DYANIMF"/>
<feature type="non-terminal residue" evidence="1">
    <location>
        <position position="1"/>
    </location>
</feature>
<dbReference type="PANTHER" id="PTHR47689">
    <property type="entry name" value="TETRATRICOPEPTIDE REPEAT (TPR)-LIKE SUPERFAMILY PROTEIN"/>
    <property type="match status" value="1"/>
</dbReference>